<dbReference type="PROSITE" id="PS51687">
    <property type="entry name" value="SAM_MT_RNA_M5U"/>
    <property type="match status" value="1"/>
</dbReference>
<feature type="binding site" evidence="4">
    <location>
        <position position="354"/>
    </location>
    <ligand>
        <name>S-adenosyl-L-methionine</name>
        <dbReference type="ChEBI" id="CHEBI:59789"/>
    </ligand>
</feature>
<feature type="binding site" evidence="4">
    <location>
        <position position="399"/>
    </location>
    <ligand>
        <name>S-adenosyl-L-methionine</name>
        <dbReference type="ChEBI" id="CHEBI:59789"/>
    </ligand>
</feature>
<dbReference type="Gene3D" id="2.40.50.1070">
    <property type="match status" value="1"/>
</dbReference>
<dbReference type="CDD" id="cd02440">
    <property type="entry name" value="AdoMet_MTases"/>
    <property type="match status" value="1"/>
</dbReference>
<dbReference type="PANTHER" id="PTHR11061">
    <property type="entry name" value="RNA M5U METHYLTRANSFERASE"/>
    <property type="match status" value="1"/>
</dbReference>
<gene>
    <name evidence="7" type="primary">rlmD</name>
    <name evidence="7" type="ORF">WMG39_26105</name>
</gene>
<keyword evidence="3 4" id="KW-0949">S-adenosyl-L-methionine</keyword>
<dbReference type="Pfam" id="PF01938">
    <property type="entry name" value="TRAM"/>
    <property type="match status" value="1"/>
</dbReference>
<evidence type="ECO:0000259" key="6">
    <source>
        <dbReference type="PROSITE" id="PS50926"/>
    </source>
</evidence>
<comment type="similarity">
    <text evidence="4">Belongs to the class I-like SAM-binding methyltransferase superfamily. RNA M5U methyltransferase family.</text>
</comment>
<feature type="active site" description="Nucleophile" evidence="4">
    <location>
        <position position="426"/>
    </location>
</feature>
<keyword evidence="8" id="KW-1185">Reference proteome</keyword>
<dbReference type="EMBL" id="JBBLXS010000568">
    <property type="protein sequence ID" value="MEK0188289.1"/>
    <property type="molecule type" value="Genomic_DNA"/>
</dbReference>
<dbReference type="PROSITE" id="PS01230">
    <property type="entry name" value="TRMA_1"/>
    <property type="match status" value="1"/>
</dbReference>
<protein>
    <submittedName>
        <fullName evidence="7">23S rRNA (Uracil(1939)-C(5))-methyltransferase RlmD</fullName>
        <ecNumber evidence="7">2.1.1.190</ecNumber>
    </submittedName>
</protein>
<dbReference type="SUPFAM" id="SSF50249">
    <property type="entry name" value="Nucleic acid-binding proteins"/>
    <property type="match status" value="1"/>
</dbReference>
<keyword evidence="1 4" id="KW-0489">Methyltransferase</keyword>
<dbReference type="SUPFAM" id="SSF53335">
    <property type="entry name" value="S-adenosyl-L-methionine-dependent methyltransferases"/>
    <property type="match status" value="1"/>
</dbReference>
<dbReference type="Gene3D" id="2.40.50.140">
    <property type="entry name" value="Nucleic acid-binding proteins"/>
    <property type="match status" value="1"/>
</dbReference>
<feature type="active site" evidence="5">
    <location>
        <position position="426"/>
    </location>
</feature>
<dbReference type="InterPro" id="IPR012340">
    <property type="entry name" value="NA-bd_OB-fold"/>
</dbReference>
<dbReference type="EC" id="2.1.1.190" evidence="7"/>
<comment type="caution">
    <text evidence="7">The sequence shown here is derived from an EMBL/GenBank/DDBJ whole genome shotgun (WGS) entry which is preliminary data.</text>
</comment>
<dbReference type="GO" id="GO:0032259">
    <property type="term" value="P:methylation"/>
    <property type="evidence" value="ECO:0007669"/>
    <property type="project" value="UniProtKB-KW"/>
</dbReference>
<evidence type="ECO:0000256" key="2">
    <source>
        <dbReference type="ARBA" id="ARBA00022679"/>
    </source>
</evidence>
<keyword evidence="2 4" id="KW-0808">Transferase</keyword>
<evidence type="ECO:0000313" key="7">
    <source>
        <dbReference type="EMBL" id="MEK0188289.1"/>
    </source>
</evidence>
<evidence type="ECO:0000313" key="8">
    <source>
        <dbReference type="Proteomes" id="UP001384579"/>
    </source>
</evidence>
<evidence type="ECO:0000256" key="1">
    <source>
        <dbReference type="ARBA" id="ARBA00022603"/>
    </source>
</evidence>
<evidence type="ECO:0000256" key="4">
    <source>
        <dbReference type="PROSITE-ProRule" id="PRU01024"/>
    </source>
</evidence>
<accession>A0ABU8YV51</accession>
<name>A0ABU8YV51_9CYAN</name>
<dbReference type="InterPro" id="IPR029063">
    <property type="entry name" value="SAM-dependent_MTases_sf"/>
</dbReference>
<dbReference type="RefSeq" id="WP_340525704.1">
    <property type="nucleotide sequence ID" value="NZ_JBBLXS010000568.1"/>
</dbReference>
<feature type="binding site" evidence="4">
    <location>
        <position position="333"/>
    </location>
    <ligand>
        <name>S-adenosyl-L-methionine</name>
        <dbReference type="ChEBI" id="CHEBI:59789"/>
    </ligand>
</feature>
<dbReference type="Gene3D" id="3.40.50.150">
    <property type="entry name" value="Vaccinia Virus protein VP39"/>
    <property type="match status" value="1"/>
</dbReference>
<evidence type="ECO:0000256" key="3">
    <source>
        <dbReference type="ARBA" id="ARBA00022691"/>
    </source>
</evidence>
<proteinExistence type="inferred from homology"/>
<organism evidence="7 8">
    <name type="scientific">Microcoleus anatoxicus PTRS2</name>
    <dbReference type="NCBI Taxonomy" id="2705321"/>
    <lineage>
        <taxon>Bacteria</taxon>
        <taxon>Bacillati</taxon>
        <taxon>Cyanobacteriota</taxon>
        <taxon>Cyanophyceae</taxon>
        <taxon>Oscillatoriophycideae</taxon>
        <taxon>Oscillatoriales</taxon>
        <taxon>Microcoleaceae</taxon>
        <taxon>Microcoleus</taxon>
        <taxon>Microcoleus anatoxicus</taxon>
    </lineage>
</organism>
<dbReference type="NCBIfam" id="TIGR00479">
    <property type="entry name" value="rumA"/>
    <property type="match status" value="1"/>
</dbReference>
<dbReference type="Pfam" id="PF05958">
    <property type="entry name" value="tRNA_U5-meth_tr"/>
    <property type="match status" value="1"/>
</dbReference>
<feature type="domain" description="TRAM" evidence="6">
    <location>
        <begin position="16"/>
        <end position="74"/>
    </location>
</feature>
<dbReference type="Proteomes" id="UP001384579">
    <property type="component" value="Unassembled WGS sequence"/>
</dbReference>
<dbReference type="InterPro" id="IPR030390">
    <property type="entry name" value="MeTrfase_TrmA_AS"/>
</dbReference>
<feature type="binding site" evidence="4">
    <location>
        <position position="304"/>
    </location>
    <ligand>
        <name>S-adenosyl-L-methionine</name>
        <dbReference type="ChEBI" id="CHEBI:59789"/>
    </ligand>
</feature>
<evidence type="ECO:0000256" key="5">
    <source>
        <dbReference type="PROSITE-ProRule" id="PRU10015"/>
    </source>
</evidence>
<dbReference type="PANTHER" id="PTHR11061:SF30">
    <property type="entry name" value="TRNA (URACIL(54)-C(5))-METHYLTRANSFERASE"/>
    <property type="match status" value="1"/>
</dbReference>
<dbReference type="GO" id="GO:0008168">
    <property type="term" value="F:methyltransferase activity"/>
    <property type="evidence" value="ECO:0007669"/>
    <property type="project" value="UniProtKB-KW"/>
</dbReference>
<sequence length="480" mass="53345">MNQSKFPIPKSKSVNPCQQGQLIEIEITDLADTGDGVGRFGQLVVFVADTVPGDRVLVRLMQVKSTYATGKLDTLLEASEHRIRPNCIVADKCGGCQWQHVDYDYQLTAKQNQVIQALERIGGFSDLRVDEILAGKIDNFPQFLGYRNKATYPLGISVTGQVQAGYYQKSTHKLVNLNQCPVQDPRLNPLLKDVKEDIHWRDWPVYDEKQHTGELRHLSLRIGRRTGEMLLTLIVRTGDLPGLEAQASDWLKRYPELTGVCLNINSAKTNVIFGAETRCIAGRAYLREEFAGLEFQLRADTFFQVNTEAAEGLLQAIVAELNLQGNEVLVDAYCGIGTFTLPLAKQVQKAVGLEVQAEAIAQADLNAELNGLKNVTFKVGTVEKLLPQLDVVPDIVLLDPPRKGCDRSVLETIKQIKPSRIVYISCKPATLARDLKILCENGDYKLVRVQPADFFPQTSHVECAAFLARQTGIPTLYRLG</sequence>
<dbReference type="InterPro" id="IPR010280">
    <property type="entry name" value="U5_MeTrfase_fam"/>
</dbReference>
<reference evidence="7 8" key="1">
    <citation type="journal article" date="2020" name="Harmful Algae">
        <title>Molecular and morphological characterization of a novel dihydroanatoxin-a producing Microcoleus species (cyanobacteria) from the Russian River, California, USA.</title>
        <authorList>
            <person name="Conklin K.Y."/>
            <person name="Stancheva R."/>
            <person name="Otten T.G."/>
            <person name="Fadness R."/>
            <person name="Boyer G.L."/>
            <person name="Read B."/>
            <person name="Zhang X."/>
            <person name="Sheath R.G."/>
        </authorList>
    </citation>
    <scope>NUCLEOTIDE SEQUENCE [LARGE SCALE GENOMIC DNA]</scope>
    <source>
        <strain evidence="7 8">PTRS2</strain>
    </source>
</reference>
<dbReference type="PROSITE" id="PS50926">
    <property type="entry name" value="TRAM"/>
    <property type="match status" value="1"/>
</dbReference>
<dbReference type="InterPro" id="IPR002792">
    <property type="entry name" value="TRAM_dom"/>
</dbReference>